<name>A7BE90_9ACTO</name>
<feature type="transmembrane region" description="Helical" evidence="1">
    <location>
        <begin position="12"/>
        <end position="35"/>
    </location>
</feature>
<accession>A7BE90</accession>
<reference evidence="2" key="1">
    <citation type="submission" date="2007-04" db="EMBL/GenBank/DDBJ databases">
        <authorList>
            <person name="Fulton L."/>
            <person name="Clifton S."/>
            <person name="Fulton B."/>
            <person name="Xu J."/>
            <person name="Minx P."/>
            <person name="Pepin K.H."/>
            <person name="Johnson M."/>
            <person name="Thiruvilangam P."/>
            <person name="Bhonagiri V."/>
            <person name="Nash W.E."/>
            <person name="Mardis E.R."/>
            <person name="Wilson R.K."/>
        </authorList>
    </citation>
    <scope>NUCLEOTIDE SEQUENCE [LARGE SCALE GENOMIC DNA]</scope>
    <source>
        <strain evidence="2">ATCC 17982</strain>
    </source>
</reference>
<comment type="caution">
    <text evidence="2">The sequence shown here is derived from an EMBL/GenBank/DDBJ whole genome shotgun (WGS) entry which is preliminary data.</text>
</comment>
<keyword evidence="1" id="KW-0812">Transmembrane</keyword>
<dbReference type="HOGENOM" id="CLU_198735_0_0_11"/>
<evidence type="ECO:0000256" key="1">
    <source>
        <dbReference type="SAM" id="Phobius"/>
    </source>
</evidence>
<organism evidence="2 3">
    <name type="scientific">Schaalia dentiphila ATCC 17982</name>
    <dbReference type="NCBI Taxonomy" id="411466"/>
    <lineage>
        <taxon>Bacteria</taxon>
        <taxon>Bacillati</taxon>
        <taxon>Actinomycetota</taxon>
        <taxon>Actinomycetes</taxon>
        <taxon>Actinomycetales</taxon>
        <taxon>Actinomycetaceae</taxon>
        <taxon>Schaalia</taxon>
        <taxon>Schaalia dentiphila</taxon>
    </lineage>
</organism>
<sequence length="76" mass="8943">MTFAEHGIIPRVLYTPCVYISILLILIILIGLLPIKFPRWVYADWQYAKRHGLLDESGNIDQEAWARHHANKKDLW</sequence>
<evidence type="ECO:0000313" key="2">
    <source>
        <dbReference type="EMBL" id="EDN81514.1"/>
    </source>
</evidence>
<evidence type="ECO:0000313" key="3">
    <source>
        <dbReference type="Proteomes" id="UP000003553"/>
    </source>
</evidence>
<reference evidence="2" key="2">
    <citation type="submission" date="2015-05" db="EMBL/GenBank/DDBJ databases">
        <title>Draft genome sequence of Actinomyces odontolyticus (ATCC 17982).</title>
        <authorList>
            <person name="Sudarsanam P."/>
            <person name="Ley R."/>
            <person name="Guruge J."/>
            <person name="Turnbaugh P.J."/>
            <person name="Mahowald M."/>
            <person name="Liep D."/>
            <person name="Gordon J."/>
        </authorList>
    </citation>
    <scope>NUCLEOTIDE SEQUENCE</scope>
    <source>
        <strain evidence="2">ATCC 17982</strain>
    </source>
</reference>
<dbReference type="eggNOG" id="ENOG5032I4N">
    <property type="taxonomic scope" value="Bacteria"/>
</dbReference>
<dbReference type="Proteomes" id="UP000003553">
    <property type="component" value="Unassembled WGS sequence"/>
</dbReference>
<keyword evidence="1" id="KW-0472">Membrane</keyword>
<gene>
    <name evidence="2" type="ORF">ACTODO_01992</name>
</gene>
<proteinExistence type="predicted"/>
<keyword evidence="1" id="KW-1133">Transmembrane helix</keyword>
<keyword evidence="3" id="KW-1185">Reference proteome</keyword>
<dbReference type="EMBL" id="AAYI02000004">
    <property type="protein sequence ID" value="EDN81514.1"/>
    <property type="molecule type" value="Genomic_DNA"/>
</dbReference>
<dbReference type="AlphaFoldDB" id="A7BE90"/>
<protein>
    <submittedName>
        <fullName evidence="2">Uncharacterized protein</fullName>
    </submittedName>
</protein>